<dbReference type="Proteomes" id="UP001059380">
    <property type="component" value="Chromosome"/>
</dbReference>
<name>A0A9J7BVT9_9BACT</name>
<dbReference type="CDD" id="cd23763">
    <property type="entry name" value="ASKHA_ATPase_ROK"/>
    <property type="match status" value="1"/>
</dbReference>
<dbReference type="PANTHER" id="PTHR18964">
    <property type="entry name" value="ROK (REPRESSOR, ORF, KINASE) FAMILY"/>
    <property type="match status" value="1"/>
</dbReference>
<evidence type="ECO:0000313" key="2">
    <source>
        <dbReference type="EMBL" id="UWZ86815.1"/>
    </source>
</evidence>
<dbReference type="Pfam" id="PF00480">
    <property type="entry name" value="ROK"/>
    <property type="match status" value="1"/>
</dbReference>
<dbReference type="InterPro" id="IPR000600">
    <property type="entry name" value="ROK"/>
</dbReference>
<dbReference type="PANTHER" id="PTHR18964:SF149">
    <property type="entry name" value="BIFUNCTIONAL UDP-N-ACETYLGLUCOSAMINE 2-EPIMERASE_N-ACETYLMANNOSAMINE KINASE"/>
    <property type="match status" value="1"/>
</dbReference>
<keyword evidence="3" id="KW-1185">Reference proteome</keyword>
<accession>A0A9J7BVT9</accession>
<comment type="similarity">
    <text evidence="1">Belongs to the ROK (NagC/XylR) family.</text>
</comment>
<dbReference type="KEGG" id="orp:MOP44_12900"/>
<dbReference type="SUPFAM" id="SSF53067">
    <property type="entry name" value="Actin-like ATPase domain"/>
    <property type="match status" value="1"/>
</dbReference>
<dbReference type="RefSeq" id="WP_260796452.1">
    <property type="nucleotide sequence ID" value="NZ_CP093313.1"/>
</dbReference>
<dbReference type="InterPro" id="IPR043129">
    <property type="entry name" value="ATPase_NBD"/>
</dbReference>
<evidence type="ECO:0000313" key="3">
    <source>
        <dbReference type="Proteomes" id="UP001059380"/>
    </source>
</evidence>
<dbReference type="AlphaFoldDB" id="A0A9J7BVT9"/>
<dbReference type="PROSITE" id="PS01125">
    <property type="entry name" value="ROK"/>
    <property type="match status" value="1"/>
</dbReference>
<dbReference type="Gene3D" id="3.30.420.40">
    <property type="match status" value="2"/>
</dbReference>
<organism evidence="2 3">
    <name type="scientific">Occallatibacter riparius</name>
    <dbReference type="NCBI Taxonomy" id="1002689"/>
    <lineage>
        <taxon>Bacteria</taxon>
        <taxon>Pseudomonadati</taxon>
        <taxon>Acidobacteriota</taxon>
        <taxon>Terriglobia</taxon>
        <taxon>Terriglobales</taxon>
        <taxon>Acidobacteriaceae</taxon>
        <taxon>Occallatibacter</taxon>
    </lineage>
</organism>
<evidence type="ECO:0000256" key="1">
    <source>
        <dbReference type="ARBA" id="ARBA00006479"/>
    </source>
</evidence>
<gene>
    <name evidence="2" type="ORF">MOP44_12900</name>
</gene>
<dbReference type="EMBL" id="CP093313">
    <property type="protein sequence ID" value="UWZ86815.1"/>
    <property type="molecule type" value="Genomic_DNA"/>
</dbReference>
<sequence length="324" mass="33897">MLAGIDIGGTKTAVILAEDPTRILFREEFPTRPDLGPEQAIEKIESLIASALALHPGLGELRLGVSCGGPLDRHRGIIQSPPNLRRWVDVPIKQILEARFGAPCLVENDANAGAIAEHRYGAGSDCQNLIFLTMGTGFGAGLILDGELYRGSSEMAGEIGHVRLTEDGPVGYGKSGSVEGWASGWGMAQFGTEMVSTATANGESTSLANIAASGQLTARDIGMAAAQGDGMARRIVERTGVKLGHALAILVDVLNPERIVIGGLALRLGDMLFEPALAAMKNEALEQSARVCQVVPARLGERIGDVSALCVAQGLSRSAPTLRV</sequence>
<reference evidence="2" key="1">
    <citation type="submission" date="2021-04" db="EMBL/GenBank/DDBJ databases">
        <title>Phylogenetic analysis of Acidobacteriaceae.</title>
        <authorList>
            <person name="Qiu L."/>
            <person name="Zhang Q."/>
        </authorList>
    </citation>
    <scope>NUCLEOTIDE SEQUENCE</scope>
    <source>
        <strain evidence="2">DSM 25168</strain>
    </source>
</reference>
<proteinExistence type="inferred from homology"/>
<dbReference type="InterPro" id="IPR049874">
    <property type="entry name" value="ROK_cs"/>
</dbReference>
<protein>
    <submittedName>
        <fullName evidence="2">ROK family protein</fullName>
    </submittedName>
</protein>